<dbReference type="Pfam" id="PF02152">
    <property type="entry name" value="FolB"/>
    <property type="match status" value="1"/>
</dbReference>
<dbReference type="PANTHER" id="PTHR42844">
    <property type="entry name" value="DIHYDRONEOPTERIN ALDOLASE 1-RELATED"/>
    <property type="match status" value="1"/>
</dbReference>
<dbReference type="UniPathway" id="UPA00077">
    <property type="reaction ID" value="UER00154"/>
</dbReference>
<comment type="similarity">
    <text evidence="3 6">Belongs to the DHNA family.</text>
</comment>
<dbReference type="RefSeq" id="WP_165269274.1">
    <property type="nucleotide sequence ID" value="NZ_JAALLS010000014.1"/>
</dbReference>
<keyword evidence="9" id="KW-1185">Reference proteome</keyword>
<evidence type="ECO:0000256" key="5">
    <source>
        <dbReference type="ARBA" id="ARBA00023239"/>
    </source>
</evidence>
<dbReference type="Proteomes" id="UP000479132">
    <property type="component" value="Unassembled WGS sequence"/>
</dbReference>
<keyword evidence="4 6" id="KW-0289">Folate biosynthesis</keyword>
<keyword evidence="5 6" id="KW-0456">Lyase</keyword>
<dbReference type="GO" id="GO:0004150">
    <property type="term" value="F:dihydroneopterin aldolase activity"/>
    <property type="evidence" value="ECO:0007669"/>
    <property type="project" value="UniProtKB-UniRule"/>
</dbReference>
<dbReference type="CDD" id="cd00534">
    <property type="entry name" value="DHNA_DHNTPE"/>
    <property type="match status" value="1"/>
</dbReference>
<evidence type="ECO:0000256" key="1">
    <source>
        <dbReference type="ARBA" id="ARBA00001353"/>
    </source>
</evidence>
<dbReference type="PANTHER" id="PTHR42844:SF1">
    <property type="entry name" value="DIHYDRONEOPTERIN ALDOLASE 1-RELATED"/>
    <property type="match status" value="1"/>
</dbReference>
<dbReference type="GO" id="GO:0046656">
    <property type="term" value="P:folic acid biosynthetic process"/>
    <property type="evidence" value="ECO:0007669"/>
    <property type="project" value="UniProtKB-UniRule"/>
</dbReference>
<evidence type="ECO:0000313" key="9">
    <source>
        <dbReference type="Proteomes" id="UP000479132"/>
    </source>
</evidence>
<dbReference type="SMART" id="SM00905">
    <property type="entry name" value="FolB"/>
    <property type="match status" value="1"/>
</dbReference>
<evidence type="ECO:0000256" key="2">
    <source>
        <dbReference type="ARBA" id="ARBA00005013"/>
    </source>
</evidence>
<dbReference type="InterPro" id="IPR043133">
    <property type="entry name" value="GTP-CH-I_C/QueF"/>
</dbReference>
<name>A0A6M1TFU0_9BACT</name>
<dbReference type="GO" id="GO:0046654">
    <property type="term" value="P:tetrahydrofolate biosynthetic process"/>
    <property type="evidence" value="ECO:0007669"/>
    <property type="project" value="UniProtKB-UniRule"/>
</dbReference>
<dbReference type="NCBIfam" id="TIGR00525">
    <property type="entry name" value="folB"/>
    <property type="match status" value="1"/>
</dbReference>
<comment type="catalytic activity">
    <reaction evidence="1 6">
        <text>7,8-dihydroneopterin = 6-hydroxymethyl-7,8-dihydropterin + glycolaldehyde</text>
        <dbReference type="Rhea" id="RHEA:10540"/>
        <dbReference type="ChEBI" id="CHEBI:17001"/>
        <dbReference type="ChEBI" id="CHEBI:17071"/>
        <dbReference type="ChEBI" id="CHEBI:44841"/>
        <dbReference type="EC" id="4.1.2.25"/>
    </reaction>
</comment>
<organism evidence="8 9">
    <name type="scientific">Fodinibius halophilus</name>
    <dbReference type="NCBI Taxonomy" id="1736908"/>
    <lineage>
        <taxon>Bacteria</taxon>
        <taxon>Pseudomonadati</taxon>
        <taxon>Balneolota</taxon>
        <taxon>Balneolia</taxon>
        <taxon>Balneolales</taxon>
        <taxon>Balneolaceae</taxon>
        <taxon>Fodinibius</taxon>
    </lineage>
</organism>
<dbReference type="AlphaFoldDB" id="A0A6M1TFU0"/>
<dbReference type="InterPro" id="IPR006157">
    <property type="entry name" value="FolB_dom"/>
</dbReference>
<reference evidence="8 9" key="1">
    <citation type="submission" date="2020-02" db="EMBL/GenBank/DDBJ databases">
        <title>Aliifodinibius halophilus 2W32, complete genome.</title>
        <authorList>
            <person name="Li Y."/>
            <person name="Wu S."/>
        </authorList>
    </citation>
    <scope>NUCLEOTIDE SEQUENCE [LARGE SCALE GENOMIC DNA]</scope>
    <source>
        <strain evidence="8 9">2W32</strain>
    </source>
</reference>
<comment type="function">
    <text evidence="6">Catalyzes the conversion of 7,8-dihydroneopterin to 6-hydroxymethyl-7,8-dihydropterin.</text>
</comment>
<dbReference type="Gene3D" id="3.30.1130.10">
    <property type="match status" value="1"/>
</dbReference>
<dbReference type="EC" id="4.1.2.25" evidence="6"/>
<evidence type="ECO:0000256" key="6">
    <source>
        <dbReference type="RuleBase" id="RU362079"/>
    </source>
</evidence>
<accession>A0A6M1TFU0</accession>
<protein>
    <recommendedName>
        <fullName evidence="6">7,8-dihydroneopterin aldolase</fullName>
        <ecNumber evidence="6">4.1.2.25</ecNumber>
    </recommendedName>
</protein>
<comment type="pathway">
    <text evidence="2 6">Cofactor biosynthesis; tetrahydrofolate biosynthesis; 2-amino-4-hydroxy-6-hydroxymethyl-7,8-dihydropteridine diphosphate from 7,8-dihydroneopterin triphosphate: step 3/4.</text>
</comment>
<feature type="domain" description="Dihydroneopterin aldolase/epimerase" evidence="7">
    <location>
        <begin position="4"/>
        <end position="117"/>
    </location>
</feature>
<dbReference type="InterPro" id="IPR006156">
    <property type="entry name" value="Dihydroneopterin_aldolase"/>
</dbReference>
<evidence type="ECO:0000256" key="4">
    <source>
        <dbReference type="ARBA" id="ARBA00022909"/>
    </source>
</evidence>
<evidence type="ECO:0000313" key="8">
    <source>
        <dbReference type="EMBL" id="NGP88992.1"/>
    </source>
</evidence>
<proteinExistence type="inferred from homology"/>
<gene>
    <name evidence="8" type="primary">folB</name>
    <name evidence="8" type="ORF">G3569_11545</name>
</gene>
<dbReference type="EMBL" id="JAALLS010000014">
    <property type="protein sequence ID" value="NGP88992.1"/>
    <property type="molecule type" value="Genomic_DNA"/>
</dbReference>
<evidence type="ECO:0000256" key="3">
    <source>
        <dbReference type="ARBA" id="ARBA00005708"/>
    </source>
</evidence>
<sequence length="120" mass="13542">METLTLKALSYRGFHGYYQEERDEGNDFEVDLTFKAPLRRAGESDELADTIDYQKAEEIVSSVMHGPSVKLIETLAKSIGDNLFESLPQVHELTVAVRKLAPPLDTETAHSEISMTWQRS</sequence>
<dbReference type="SUPFAM" id="SSF55620">
    <property type="entry name" value="Tetrahydrobiopterin biosynthesis enzymes-like"/>
    <property type="match status" value="1"/>
</dbReference>
<evidence type="ECO:0000259" key="7">
    <source>
        <dbReference type="SMART" id="SM00905"/>
    </source>
</evidence>
<dbReference type="NCBIfam" id="TIGR00526">
    <property type="entry name" value="folB_dom"/>
    <property type="match status" value="1"/>
</dbReference>
<comment type="caution">
    <text evidence="8">The sequence shown here is derived from an EMBL/GenBank/DDBJ whole genome shotgun (WGS) entry which is preliminary data.</text>
</comment>
<dbReference type="GO" id="GO:0005737">
    <property type="term" value="C:cytoplasm"/>
    <property type="evidence" value="ECO:0007669"/>
    <property type="project" value="TreeGrafter"/>
</dbReference>